<keyword evidence="4" id="KW-1185">Reference proteome</keyword>
<evidence type="ECO:0000259" key="2">
    <source>
        <dbReference type="Pfam" id="PF13248"/>
    </source>
</evidence>
<reference evidence="3 4" key="1">
    <citation type="submission" date="2023-07" db="EMBL/GenBank/DDBJ databases">
        <title>Novel species of Thermanaerothrix with wide hydrolytic capabilities.</title>
        <authorList>
            <person name="Zayulina K.S."/>
            <person name="Podosokorskaya O.A."/>
            <person name="Elcheninov A.G."/>
        </authorList>
    </citation>
    <scope>NUCLEOTIDE SEQUENCE [LARGE SCALE GENOMIC DNA]</scope>
    <source>
        <strain evidence="3 4">4228-RoL</strain>
    </source>
</reference>
<evidence type="ECO:0000313" key="4">
    <source>
        <dbReference type="Proteomes" id="UP001254165"/>
    </source>
</evidence>
<name>A0ABU3NLW7_9CHLR</name>
<dbReference type="Pfam" id="PF13248">
    <property type="entry name" value="Zn_ribbon_3"/>
    <property type="match status" value="1"/>
</dbReference>
<dbReference type="EMBL" id="JAUHMF010000001">
    <property type="protein sequence ID" value="MDT8897198.1"/>
    <property type="molecule type" value="Genomic_DNA"/>
</dbReference>
<feature type="transmembrane region" description="Helical" evidence="1">
    <location>
        <begin position="51"/>
        <end position="84"/>
    </location>
</feature>
<gene>
    <name evidence="3" type="ORF">QYE77_02885</name>
</gene>
<protein>
    <submittedName>
        <fullName evidence="3">Zinc ribbon domain-containing protein</fullName>
    </submittedName>
</protein>
<keyword evidence="1" id="KW-1133">Transmembrane helix</keyword>
<accession>A0ABU3NLW7</accession>
<organism evidence="3 4">
    <name type="scientific">Thermanaerothrix solaris</name>
    <dbReference type="NCBI Taxonomy" id="3058434"/>
    <lineage>
        <taxon>Bacteria</taxon>
        <taxon>Bacillati</taxon>
        <taxon>Chloroflexota</taxon>
        <taxon>Anaerolineae</taxon>
        <taxon>Anaerolineales</taxon>
        <taxon>Anaerolineaceae</taxon>
        <taxon>Thermanaerothrix</taxon>
    </lineage>
</organism>
<proteinExistence type="predicted"/>
<dbReference type="Proteomes" id="UP001254165">
    <property type="component" value="Unassembled WGS sequence"/>
</dbReference>
<evidence type="ECO:0000313" key="3">
    <source>
        <dbReference type="EMBL" id="MDT8897198.1"/>
    </source>
</evidence>
<feature type="domain" description="Putative zinc-ribbon" evidence="2">
    <location>
        <begin position="103"/>
        <end position="124"/>
    </location>
</feature>
<sequence length="131" mass="15117">MNKKSPWTTVLLIIGGLLILALLISLAFFFARQWTYGVYRMPMHLWGMHRWVYPPVVGWLWPLLMLFTPLLLLVLLIVGIVWLIRYVSPNTPSTPQPPNALLCPQCKHPIQSDWLVCPYCGTRLKETPPTH</sequence>
<feature type="transmembrane region" description="Helical" evidence="1">
    <location>
        <begin position="7"/>
        <end position="31"/>
    </location>
</feature>
<comment type="caution">
    <text evidence="3">The sequence shown here is derived from an EMBL/GenBank/DDBJ whole genome shotgun (WGS) entry which is preliminary data.</text>
</comment>
<keyword evidence="1" id="KW-0472">Membrane</keyword>
<dbReference type="RefSeq" id="WP_315623848.1">
    <property type="nucleotide sequence ID" value="NZ_JAUHMF010000001.1"/>
</dbReference>
<evidence type="ECO:0000256" key="1">
    <source>
        <dbReference type="SAM" id="Phobius"/>
    </source>
</evidence>
<keyword evidence="1" id="KW-0812">Transmembrane</keyword>
<dbReference type="InterPro" id="IPR059113">
    <property type="entry name" value="Znf_ribbon"/>
</dbReference>